<protein>
    <submittedName>
        <fullName evidence="4">Cupin domain-containing protein</fullName>
    </submittedName>
</protein>
<dbReference type="InterPro" id="IPR014710">
    <property type="entry name" value="RmlC-like_jellyroll"/>
</dbReference>
<dbReference type="RefSeq" id="WP_344018607.1">
    <property type="nucleotide sequence ID" value="NZ_BAAAJK010000004.1"/>
</dbReference>
<evidence type="ECO:0000259" key="3">
    <source>
        <dbReference type="Pfam" id="PF07883"/>
    </source>
</evidence>
<keyword evidence="2" id="KW-0560">Oxidoreductase</keyword>
<dbReference type="PANTHER" id="PTHR41517:SF1">
    <property type="entry name" value="CUPIN"/>
    <property type="match status" value="1"/>
</dbReference>
<comment type="caution">
    <text evidence="4">The sequence shown here is derived from an EMBL/GenBank/DDBJ whole genome shotgun (WGS) entry which is preliminary data.</text>
</comment>
<dbReference type="InterPro" id="IPR047183">
    <property type="entry name" value="GDO-like"/>
</dbReference>
<dbReference type="PANTHER" id="PTHR41517">
    <property type="entry name" value="1,2-DIOXYGENASE PROTEIN-RELATED"/>
    <property type="match status" value="1"/>
</dbReference>
<dbReference type="Proteomes" id="UP001501414">
    <property type="component" value="Unassembled WGS sequence"/>
</dbReference>
<dbReference type="Pfam" id="PF07883">
    <property type="entry name" value="Cupin_2"/>
    <property type="match status" value="1"/>
</dbReference>
<reference evidence="4 5" key="1">
    <citation type="journal article" date="2019" name="Int. J. Syst. Evol. Microbiol.">
        <title>The Global Catalogue of Microorganisms (GCM) 10K type strain sequencing project: providing services to taxonomists for standard genome sequencing and annotation.</title>
        <authorList>
            <consortium name="The Broad Institute Genomics Platform"/>
            <consortium name="The Broad Institute Genome Sequencing Center for Infectious Disease"/>
            <person name="Wu L."/>
            <person name="Ma J."/>
        </authorList>
    </citation>
    <scope>NUCLEOTIDE SEQUENCE [LARGE SCALE GENOMIC DNA]</scope>
    <source>
        <strain evidence="4 5">JCM 11896</strain>
    </source>
</reference>
<organism evidence="4 5">
    <name type="scientific">Pseudonocardia kongjuensis</name>
    <dbReference type="NCBI Taxonomy" id="102227"/>
    <lineage>
        <taxon>Bacteria</taxon>
        <taxon>Bacillati</taxon>
        <taxon>Actinomycetota</taxon>
        <taxon>Actinomycetes</taxon>
        <taxon>Pseudonocardiales</taxon>
        <taxon>Pseudonocardiaceae</taxon>
        <taxon>Pseudonocardia</taxon>
    </lineage>
</organism>
<dbReference type="SUPFAM" id="SSF51182">
    <property type="entry name" value="RmlC-like cupins"/>
    <property type="match status" value="1"/>
</dbReference>
<accession>A0ABN1XHU6</accession>
<evidence type="ECO:0000313" key="4">
    <source>
        <dbReference type="EMBL" id="GAA1382138.1"/>
    </source>
</evidence>
<keyword evidence="1" id="KW-0223">Dioxygenase</keyword>
<keyword evidence="5" id="KW-1185">Reference proteome</keyword>
<feature type="domain" description="Cupin type-2" evidence="3">
    <location>
        <begin position="64"/>
        <end position="132"/>
    </location>
</feature>
<evidence type="ECO:0000256" key="1">
    <source>
        <dbReference type="ARBA" id="ARBA00022964"/>
    </source>
</evidence>
<evidence type="ECO:0000313" key="5">
    <source>
        <dbReference type="Proteomes" id="UP001501414"/>
    </source>
</evidence>
<name>A0ABN1XHU6_9PSEU</name>
<dbReference type="EMBL" id="BAAAJK010000004">
    <property type="protein sequence ID" value="GAA1382138.1"/>
    <property type="molecule type" value="Genomic_DNA"/>
</dbReference>
<dbReference type="Gene3D" id="2.60.120.10">
    <property type="entry name" value="Jelly Rolls"/>
    <property type="match status" value="1"/>
</dbReference>
<dbReference type="InterPro" id="IPR013096">
    <property type="entry name" value="Cupin_2"/>
</dbReference>
<proteinExistence type="predicted"/>
<dbReference type="InterPro" id="IPR011051">
    <property type="entry name" value="RmlC_Cupin_sf"/>
</dbReference>
<gene>
    <name evidence="4" type="ORF">GCM10009613_09370</name>
</gene>
<sequence>MGSDELAAFRRDIAEQRRPLPRGNEDATLVVRGADLEWYTPPGTNPSHLAPVLGTPIRTFELFMQEIPPGVASDMQQHNHEAVHCVLAGSGYSEIGDRTVEWGAGDFVCVPPLEWHRHYNGSDTEPVRMLLVENTRLLAALGLNYRASAGHVSWSDHRNSLVDRDGDRA</sequence>
<evidence type="ECO:0000256" key="2">
    <source>
        <dbReference type="ARBA" id="ARBA00023002"/>
    </source>
</evidence>